<feature type="signal peptide" evidence="1">
    <location>
        <begin position="1"/>
        <end position="22"/>
    </location>
</feature>
<name>A0ABM9SEJ8_9PROT</name>
<evidence type="ECO:0000256" key="1">
    <source>
        <dbReference type="SAM" id="SignalP"/>
    </source>
</evidence>
<reference evidence="2 3" key="1">
    <citation type="journal article" date="2016" name="Microbes Environ.">
        <title>Phylogenetically diverse aerobic anoxygenic phototrophic bacteria isolated from epilithic biofilms in Tama river, Japan.</title>
        <authorList>
            <person name="Hirose S."/>
            <person name="Matsuura K."/>
            <person name="Haruta S."/>
        </authorList>
    </citation>
    <scope>NUCLEOTIDE SEQUENCE [LARGE SCALE GENOMIC DNA]</scope>
    <source>
        <strain evidence="2 3">S08</strain>
    </source>
</reference>
<gene>
    <name evidence="2" type="ORF">Rmf_34900</name>
</gene>
<dbReference type="RefSeq" id="WP_244407781.1">
    <property type="nucleotide sequence ID" value="NZ_AP025637.1"/>
</dbReference>
<evidence type="ECO:0000313" key="2">
    <source>
        <dbReference type="EMBL" id="BDG73561.1"/>
    </source>
</evidence>
<organism evidence="2 3">
    <name type="scientific">Roseomonas fluvialis</name>
    <dbReference type="NCBI Taxonomy" id="1750527"/>
    <lineage>
        <taxon>Bacteria</taxon>
        <taxon>Pseudomonadati</taxon>
        <taxon>Pseudomonadota</taxon>
        <taxon>Alphaproteobacteria</taxon>
        <taxon>Acetobacterales</taxon>
        <taxon>Roseomonadaceae</taxon>
        <taxon>Roseomonas</taxon>
    </lineage>
</organism>
<dbReference type="Proteomes" id="UP000831327">
    <property type="component" value="Chromosome"/>
</dbReference>
<feature type="chain" id="PRO_5047001713" evidence="1">
    <location>
        <begin position="23"/>
        <end position="111"/>
    </location>
</feature>
<keyword evidence="1" id="KW-0732">Signal</keyword>
<accession>A0ABM9SEJ8</accession>
<sequence>MNRAFLTAVLSLLCLAPLGVRAEASPPPIAPGTPYAAAREALLRDGWQPLRDPEADACGATERRCTGRPEMVACAGTGEAPCIFAWQRGGVAIEVITRGEETTVAALRTRR</sequence>
<dbReference type="EMBL" id="AP025637">
    <property type="protein sequence ID" value="BDG73561.1"/>
    <property type="molecule type" value="Genomic_DNA"/>
</dbReference>
<proteinExistence type="predicted"/>
<keyword evidence="3" id="KW-1185">Reference proteome</keyword>
<evidence type="ECO:0000313" key="3">
    <source>
        <dbReference type="Proteomes" id="UP000831327"/>
    </source>
</evidence>
<protein>
    <submittedName>
        <fullName evidence="2">Uncharacterized protein</fullName>
    </submittedName>
</protein>